<sequence>MGYREGCMAQLAEEVQAGKKVGVDADEESGRIRRFSWQESMERSEGLRTWMTHPSTANKSDQGPSREQMFGLFSRSPGDYDGSSAHSSPSLGNFERSREPRLSQDWLLLNGTDDTDLFSQESPDLSCLGKVTEGGVDDETEQPTLSKEYDPHSNFRVYVGEDTYLLVPLIRLDRGKAAGAEEDIQKSVVVDRSARTVTGVSEGHVNHLKARCRDVIVAKGLLGIVKLEWDSYLVLLMASELVGNLPQGELRRISETKLLPMNLDSRLNTPSNDPSRMNANNTGAGSSSPADLSMGVLSKHSFIHRSFKDLLKSGWLIFSWSFDPTLSQQQHGSRSLRQSANQAAEFEGGWEGFQHTKDSYAKYEKDWGWNSRFVWNISWLKPFLEASERHPAVKKFVLPVIYGYARIVKCKLDNVPIQLSLIARRSRKRAGVRFFRRGIDDEGNVANFVETEQVVQVANMISSFVCVRGSIPLYWKQESSDWTQLKPRLDLDHGSDHAALAPGSNDRAETPARSEQPQGTGTMKFRQNVALQLHFERLREYYGSILVLNLVEQHGGEAQLGALFKRTLSMYVNSVASPRPPSPPPPSPPVPHLHAASSSPPLRWSTTHALLPYVGSTSPEDHVGDLQRARDSSEEEVEQYGHQAARGEDEGQAVKYYEFALHSKLEGDWSLGQVELQSLFGIGLSELLDCGVFISSLEKPEKESLSFRTKRTFCEILGQQTGVLRVNCIDCLDRTNVAQSIVARWMLAKQLELMGVIMDEEGKAIARGDTSCFPALQDSLVHLWADHGDVLSLQYAGSQALQSDVTRTGRRTLHGLLVDSVFSMQRFVQRSLYDSSIQEMLDWILNETWPPLLLELEDADTLGKGQRLRAHGEQERGGGGGSIQQEEVRRSTREEEEVRRKSTGFAALLEPTQDMPKNLVNMNWLDLAGKYVAAAPPRSSPHSPVLLPSLGFRHGSQLQGNDQNSPRAAAEPRAASPSANITFAEDSEEGWEMILTF</sequence>
<dbReference type="PANTHER" id="PTHR45662">
    <property type="entry name" value="PHOSPHATIDYLINOSITIDE PHOSPHATASE SAC1"/>
    <property type="match status" value="1"/>
</dbReference>
<dbReference type="Proteomes" id="UP000011087">
    <property type="component" value="Unassembled WGS sequence"/>
</dbReference>
<dbReference type="PaxDb" id="55529-EKX49606"/>
<dbReference type="STRING" id="905079.L1JM01"/>
<feature type="region of interest" description="Disordered" evidence="1">
    <location>
        <begin position="575"/>
        <end position="601"/>
    </location>
</feature>
<dbReference type="GO" id="GO:0046856">
    <property type="term" value="P:phosphatidylinositol dephosphorylation"/>
    <property type="evidence" value="ECO:0007669"/>
    <property type="project" value="TreeGrafter"/>
</dbReference>
<dbReference type="RefSeq" id="XP_005836586.1">
    <property type="nucleotide sequence ID" value="XM_005836529.1"/>
</dbReference>
<feature type="compositionally biased region" description="Basic and acidic residues" evidence="1">
    <location>
        <begin position="619"/>
        <end position="632"/>
    </location>
</feature>
<protein>
    <recommendedName>
        <fullName evidence="2">SAC domain-containing protein</fullName>
    </recommendedName>
</protein>
<dbReference type="KEGG" id="gtt:GUITHDRAFT_104568"/>
<evidence type="ECO:0000313" key="4">
    <source>
        <dbReference type="EnsemblProtists" id="EKX49606"/>
    </source>
</evidence>
<dbReference type="InterPro" id="IPR002013">
    <property type="entry name" value="SAC_dom"/>
</dbReference>
<dbReference type="EnsemblProtists" id="EKX49606">
    <property type="protein sequence ID" value="EKX49606"/>
    <property type="gene ID" value="GUITHDRAFT_104568"/>
</dbReference>
<reference evidence="5" key="2">
    <citation type="submission" date="2012-11" db="EMBL/GenBank/DDBJ databases">
        <authorList>
            <person name="Kuo A."/>
            <person name="Curtis B.A."/>
            <person name="Tanifuji G."/>
            <person name="Burki F."/>
            <person name="Gruber A."/>
            <person name="Irimia M."/>
            <person name="Maruyama S."/>
            <person name="Arias M.C."/>
            <person name="Ball S.G."/>
            <person name="Gile G.H."/>
            <person name="Hirakawa Y."/>
            <person name="Hopkins J.F."/>
            <person name="Rensing S.A."/>
            <person name="Schmutz J."/>
            <person name="Symeonidi A."/>
            <person name="Elias M."/>
            <person name="Eveleigh R.J."/>
            <person name="Herman E.K."/>
            <person name="Klute M.J."/>
            <person name="Nakayama T."/>
            <person name="Obornik M."/>
            <person name="Reyes-Prieto A."/>
            <person name="Armbrust E.V."/>
            <person name="Aves S.J."/>
            <person name="Beiko R.G."/>
            <person name="Coutinho P."/>
            <person name="Dacks J.B."/>
            <person name="Durnford D.G."/>
            <person name="Fast N.M."/>
            <person name="Green B.R."/>
            <person name="Grisdale C."/>
            <person name="Hempe F."/>
            <person name="Henrissat B."/>
            <person name="Hoppner M.P."/>
            <person name="Ishida K.-I."/>
            <person name="Kim E."/>
            <person name="Koreny L."/>
            <person name="Kroth P.G."/>
            <person name="Liu Y."/>
            <person name="Malik S.-B."/>
            <person name="Maier U.G."/>
            <person name="McRose D."/>
            <person name="Mock T."/>
            <person name="Neilson J.A."/>
            <person name="Onodera N.T."/>
            <person name="Poole A.M."/>
            <person name="Pritham E.J."/>
            <person name="Richards T.A."/>
            <person name="Rocap G."/>
            <person name="Roy S.W."/>
            <person name="Sarai C."/>
            <person name="Schaack S."/>
            <person name="Shirato S."/>
            <person name="Slamovits C.H."/>
            <person name="Spencer D.F."/>
            <person name="Suzuki S."/>
            <person name="Worden A.Z."/>
            <person name="Zauner S."/>
            <person name="Barry K."/>
            <person name="Bell C."/>
            <person name="Bharti A.K."/>
            <person name="Crow J.A."/>
            <person name="Grimwood J."/>
            <person name="Kramer R."/>
            <person name="Lindquist E."/>
            <person name="Lucas S."/>
            <person name="Salamov A."/>
            <person name="McFadden G.I."/>
            <person name="Lane C.E."/>
            <person name="Keeling P.J."/>
            <person name="Gray M.W."/>
            <person name="Grigoriev I.V."/>
            <person name="Archibald J.M."/>
        </authorList>
    </citation>
    <scope>NUCLEOTIDE SEQUENCE</scope>
    <source>
        <strain evidence="5">CCMP2712</strain>
    </source>
</reference>
<dbReference type="OrthoDB" id="405996at2759"/>
<name>L1JM01_GUITC</name>
<dbReference type="GeneID" id="17306262"/>
<feature type="compositionally biased region" description="Low complexity" evidence="1">
    <location>
        <begin position="592"/>
        <end position="601"/>
    </location>
</feature>
<feature type="region of interest" description="Disordered" evidence="1">
    <location>
        <begin position="38"/>
        <end position="97"/>
    </location>
</feature>
<organism evidence="3">
    <name type="scientific">Guillardia theta (strain CCMP2712)</name>
    <name type="common">Cryptophyte</name>
    <dbReference type="NCBI Taxonomy" id="905079"/>
    <lineage>
        <taxon>Eukaryota</taxon>
        <taxon>Cryptophyceae</taxon>
        <taxon>Pyrenomonadales</taxon>
        <taxon>Geminigeraceae</taxon>
        <taxon>Guillardia</taxon>
    </lineage>
</organism>
<evidence type="ECO:0000313" key="3">
    <source>
        <dbReference type="EMBL" id="EKX49606.1"/>
    </source>
</evidence>
<dbReference type="PANTHER" id="PTHR45662:SF2">
    <property type="entry name" value="PHOSPHATIDYLINOSITOL-3-PHOSPHATASE SAC1"/>
    <property type="match status" value="1"/>
</dbReference>
<feature type="region of interest" description="Disordered" evidence="1">
    <location>
        <begin position="615"/>
        <end position="647"/>
    </location>
</feature>
<dbReference type="AlphaFoldDB" id="L1JM01"/>
<dbReference type="HOGENOM" id="CLU_300439_0_0_1"/>
<dbReference type="OMA" id="CFLQKFK"/>
<feature type="compositionally biased region" description="Low complexity" evidence="1">
    <location>
        <begin position="965"/>
        <end position="977"/>
    </location>
</feature>
<dbReference type="GO" id="GO:0005783">
    <property type="term" value="C:endoplasmic reticulum"/>
    <property type="evidence" value="ECO:0007669"/>
    <property type="project" value="TreeGrafter"/>
</dbReference>
<reference evidence="4" key="3">
    <citation type="submission" date="2015-06" db="UniProtKB">
        <authorList>
            <consortium name="EnsemblProtists"/>
        </authorList>
    </citation>
    <scope>IDENTIFICATION</scope>
</reference>
<feature type="region of interest" description="Disordered" evidence="1">
    <location>
        <begin position="263"/>
        <end position="290"/>
    </location>
</feature>
<gene>
    <name evidence="3" type="ORF">GUITHDRAFT_104568</name>
</gene>
<feature type="domain" description="SAC" evidence="2">
    <location>
        <begin position="307"/>
        <end position="797"/>
    </location>
</feature>
<feature type="region of interest" description="Disordered" evidence="1">
    <location>
        <begin position="493"/>
        <end position="521"/>
    </location>
</feature>
<evidence type="ECO:0000256" key="1">
    <source>
        <dbReference type="SAM" id="MobiDB-lite"/>
    </source>
</evidence>
<feature type="compositionally biased region" description="Polar residues" evidence="1">
    <location>
        <begin position="52"/>
        <end position="65"/>
    </location>
</feature>
<dbReference type="EMBL" id="JH992981">
    <property type="protein sequence ID" value="EKX49606.1"/>
    <property type="molecule type" value="Genomic_DNA"/>
</dbReference>
<reference evidence="3 5" key="1">
    <citation type="journal article" date="2012" name="Nature">
        <title>Algal genomes reveal evolutionary mosaicism and the fate of nucleomorphs.</title>
        <authorList>
            <consortium name="DOE Joint Genome Institute"/>
            <person name="Curtis B.A."/>
            <person name="Tanifuji G."/>
            <person name="Burki F."/>
            <person name="Gruber A."/>
            <person name="Irimia M."/>
            <person name="Maruyama S."/>
            <person name="Arias M.C."/>
            <person name="Ball S.G."/>
            <person name="Gile G.H."/>
            <person name="Hirakawa Y."/>
            <person name="Hopkins J.F."/>
            <person name="Kuo A."/>
            <person name="Rensing S.A."/>
            <person name="Schmutz J."/>
            <person name="Symeonidi A."/>
            <person name="Elias M."/>
            <person name="Eveleigh R.J."/>
            <person name="Herman E.K."/>
            <person name="Klute M.J."/>
            <person name="Nakayama T."/>
            <person name="Obornik M."/>
            <person name="Reyes-Prieto A."/>
            <person name="Armbrust E.V."/>
            <person name="Aves S.J."/>
            <person name="Beiko R.G."/>
            <person name="Coutinho P."/>
            <person name="Dacks J.B."/>
            <person name="Durnford D.G."/>
            <person name="Fast N.M."/>
            <person name="Green B.R."/>
            <person name="Grisdale C.J."/>
            <person name="Hempel F."/>
            <person name="Henrissat B."/>
            <person name="Hoppner M.P."/>
            <person name="Ishida K."/>
            <person name="Kim E."/>
            <person name="Koreny L."/>
            <person name="Kroth P.G."/>
            <person name="Liu Y."/>
            <person name="Malik S.B."/>
            <person name="Maier U.G."/>
            <person name="McRose D."/>
            <person name="Mock T."/>
            <person name="Neilson J.A."/>
            <person name="Onodera N.T."/>
            <person name="Poole A.M."/>
            <person name="Pritham E.J."/>
            <person name="Richards T.A."/>
            <person name="Rocap G."/>
            <person name="Roy S.W."/>
            <person name="Sarai C."/>
            <person name="Schaack S."/>
            <person name="Shirato S."/>
            <person name="Slamovits C.H."/>
            <person name="Spencer D.F."/>
            <person name="Suzuki S."/>
            <person name="Worden A.Z."/>
            <person name="Zauner S."/>
            <person name="Barry K."/>
            <person name="Bell C."/>
            <person name="Bharti A.K."/>
            <person name="Crow J.A."/>
            <person name="Grimwood J."/>
            <person name="Kramer R."/>
            <person name="Lindquist E."/>
            <person name="Lucas S."/>
            <person name="Salamov A."/>
            <person name="McFadden G.I."/>
            <person name="Lane C.E."/>
            <person name="Keeling P.J."/>
            <person name="Gray M.W."/>
            <person name="Grigoriev I.V."/>
            <person name="Archibald J.M."/>
        </authorList>
    </citation>
    <scope>NUCLEOTIDE SEQUENCE</scope>
    <source>
        <strain evidence="3 5">CCMP2712</strain>
    </source>
</reference>
<keyword evidence="5" id="KW-1185">Reference proteome</keyword>
<feature type="compositionally biased region" description="Pro residues" evidence="1">
    <location>
        <begin position="578"/>
        <end position="591"/>
    </location>
</feature>
<dbReference type="eggNOG" id="KOG0566">
    <property type="taxonomic scope" value="Eukaryota"/>
</dbReference>
<feature type="compositionally biased region" description="Low complexity" evidence="1">
    <location>
        <begin position="935"/>
        <end position="950"/>
    </location>
</feature>
<dbReference type="PROSITE" id="PS50275">
    <property type="entry name" value="SAC"/>
    <property type="match status" value="1"/>
</dbReference>
<dbReference type="Pfam" id="PF02383">
    <property type="entry name" value="Syja_N"/>
    <property type="match status" value="1"/>
</dbReference>
<proteinExistence type="predicted"/>
<feature type="region of interest" description="Disordered" evidence="1">
    <location>
        <begin position="935"/>
        <end position="977"/>
    </location>
</feature>
<feature type="compositionally biased region" description="Basic and acidic residues" evidence="1">
    <location>
        <begin position="886"/>
        <end position="900"/>
    </location>
</feature>
<feature type="compositionally biased region" description="Polar residues" evidence="1">
    <location>
        <begin position="265"/>
        <end position="290"/>
    </location>
</feature>
<evidence type="ECO:0000313" key="5">
    <source>
        <dbReference type="Proteomes" id="UP000011087"/>
    </source>
</evidence>
<dbReference type="GO" id="GO:0043812">
    <property type="term" value="F:phosphatidylinositol-4-phosphate phosphatase activity"/>
    <property type="evidence" value="ECO:0007669"/>
    <property type="project" value="TreeGrafter"/>
</dbReference>
<evidence type="ECO:0000259" key="2">
    <source>
        <dbReference type="PROSITE" id="PS50275"/>
    </source>
</evidence>
<feature type="region of interest" description="Disordered" evidence="1">
    <location>
        <begin position="867"/>
        <end position="905"/>
    </location>
</feature>
<accession>L1JM01</accession>